<organism evidence="7 8">
    <name type="scientific">Cognatilysobacter bugurensis</name>
    <dbReference type="NCBI Taxonomy" id="543356"/>
    <lineage>
        <taxon>Bacteria</taxon>
        <taxon>Pseudomonadati</taxon>
        <taxon>Pseudomonadota</taxon>
        <taxon>Gammaproteobacteria</taxon>
        <taxon>Lysobacterales</taxon>
        <taxon>Lysobacteraceae</taxon>
        <taxon>Cognatilysobacter</taxon>
    </lineage>
</organism>
<feature type="signal peptide" evidence="5">
    <location>
        <begin position="1"/>
        <end position="28"/>
    </location>
</feature>
<dbReference type="RefSeq" id="WP_189456395.1">
    <property type="nucleotide sequence ID" value="NZ_BMYD01000003.1"/>
</dbReference>
<gene>
    <name evidence="7" type="ORF">GCM10007067_21640</name>
</gene>
<evidence type="ECO:0000313" key="8">
    <source>
        <dbReference type="Proteomes" id="UP000646426"/>
    </source>
</evidence>
<keyword evidence="3" id="KW-0378">Hydrolase</keyword>
<accession>A0A918T0Y1</accession>
<sequence length="284" mass="30573">MSIPQSVERTLRAAVLVACAGAALSAHAADAANVALARLDCGSQPEPVSVASFSDTMEHPDLKLPLTYSCYLVRHGDRYLLWDAGNALDGSARAPKVSLVDQLARIGVKPGDVDYVGVSHHHADHTGQLASFPGATLVIGQGDWDVMRASDPPAGMDAKDFAARRAPFKPWISGGKVETLTRDRHDVFGDGRVLMINLPGHTPGHHGLLVKLDKKGSVLLTGDVTHFHENYASNGVPTWNTNRADSLASLDRFKKLEANLDATVIIQHDPRDVEKLPVFPEFAE</sequence>
<evidence type="ECO:0000313" key="7">
    <source>
        <dbReference type="EMBL" id="GHA83199.1"/>
    </source>
</evidence>
<evidence type="ECO:0000259" key="6">
    <source>
        <dbReference type="SMART" id="SM00849"/>
    </source>
</evidence>
<reference evidence="7" key="1">
    <citation type="journal article" date="2014" name="Int. J. Syst. Evol. Microbiol.">
        <title>Complete genome sequence of Corynebacterium casei LMG S-19264T (=DSM 44701T), isolated from a smear-ripened cheese.</title>
        <authorList>
            <consortium name="US DOE Joint Genome Institute (JGI-PGF)"/>
            <person name="Walter F."/>
            <person name="Albersmeier A."/>
            <person name="Kalinowski J."/>
            <person name="Ruckert C."/>
        </authorList>
    </citation>
    <scope>NUCLEOTIDE SEQUENCE</scope>
    <source>
        <strain evidence="7">KCTC 23077</strain>
    </source>
</reference>
<feature type="chain" id="PRO_5037990805" evidence="5">
    <location>
        <begin position="29"/>
        <end position="284"/>
    </location>
</feature>
<comment type="caution">
    <text evidence="7">The sequence shown here is derived from an EMBL/GenBank/DDBJ whole genome shotgun (WGS) entry which is preliminary data.</text>
</comment>
<reference evidence="7" key="2">
    <citation type="submission" date="2020-09" db="EMBL/GenBank/DDBJ databases">
        <authorList>
            <person name="Sun Q."/>
            <person name="Kim S."/>
        </authorList>
    </citation>
    <scope>NUCLEOTIDE SEQUENCE</scope>
    <source>
        <strain evidence="7">KCTC 23077</strain>
    </source>
</reference>
<dbReference type="SUPFAM" id="SSF56281">
    <property type="entry name" value="Metallo-hydrolase/oxidoreductase"/>
    <property type="match status" value="1"/>
</dbReference>
<dbReference type="Proteomes" id="UP000646426">
    <property type="component" value="Unassembled WGS sequence"/>
</dbReference>
<dbReference type="InterPro" id="IPR001279">
    <property type="entry name" value="Metallo-B-lactamas"/>
</dbReference>
<dbReference type="InterPro" id="IPR036866">
    <property type="entry name" value="RibonucZ/Hydroxyglut_hydro"/>
</dbReference>
<proteinExistence type="inferred from homology"/>
<dbReference type="GO" id="GO:0046872">
    <property type="term" value="F:metal ion binding"/>
    <property type="evidence" value="ECO:0007669"/>
    <property type="project" value="UniProtKB-KW"/>
</dbReference>
<keyword evidence="5" id="KW-0732">Signal</keyword>
<comment type="similarity">
    <text evidence="1">Belongs to the metallo-beta-lactamase superfamily.</text>
</comment>
<feature type="domain" description="Metallo-beta-lactamase" evidence="6">
    <location>
        <begin position="67"/>
        <end position="268"/>
    </location>
</feature>
<dbReference type="Pfam" id="PF00753">
    <property type="entry name" value="Lactamase_B"/>
    <property type="match status" value="1"/>
</dbReference>
<keyword evidence="2" id="KW-0479">Metal-binding</keyword>
<evidence type="ECO:0000256" key="3">
    <source>
        <dbReference type="ARBA" id="ARBA00022801"/>
    </source>
</evidence>
<dbReference type="GO" id="GO:0016787">
    <property type="term" value="F:hydrolase activity"/>
    <property type="evidence" value="ECO:0007669"/>
    <property type="project" value="UniProtKB-KW"/>
</dbReference>
<dbReference type="SMART" id="SM00849">
    <property type="entry name" value="Lactamase_B"/>
    <property type="match status" value="1"/>
</dbReference>
<protein>
    <submittedName>
        <fullName evidence="7">MBL fold metallo-hydrolase</fullName>
    </submittedName>
</protein>
<evidence type="ECO:0000256" key="4">
    <source>
        <dbReference type="ARBA" id="ARBA00022833"/>
    </source>
</evidence>
<evidence type="ECO:0000256" key="2">
    <source>
        <dbReference type="ARBA" id="ARBA00022723"/>
    </source>
</evidence>
<dbReference type="EMBL" id="BMYD01000003">
    <property type="protein sequence ID" value="GHA83199.1"/>
    <property type="molecule type" value="Genomic_DNA"/>
</dbReference>
<dbReference type="CDD" id="cd07729">
    <property type="entry name" value="AHL_lactonase_MBL-fold"/>
    <property type="match status" value="1"/>
</dbReference>
<dbReference type="InterPro" id="IPR051013">
    <property type="entry name" value="MBL_superfamily_lactonases"/>
</dbReference>
<name>A0A918T0Y1_9GAMM</name>
<dbReference type="AlphaFoldDB" id="A0A918T0Y1"/>
<dbReference type="PANTHER" id="PTHR42978">
    <property type="entry name" value="QUORUM-QUENCHING LACTONASE YTNP-RELATED-RELATED"/>
    <property type="match status" value="1"/>
</dbReference>
<evidence type="ECO:0000256" key="1">
    <source>
        <dbReference type="ARBA" id="ARBA00007749"/>
    </source>
</evidence>
<dbReference type="Gene3D" id="3.60.15.10">
    <property type="entry name" value="Ribonuclease Z/Hydroxyacylglutathione hydrolase-like"/>
    <property type="match status" value="1"/>
</dbReference>
<keyword evidence="4" id="KW-0862">Zinc</keyword>
<evidence type="ECO:0000256" key="5">
    <source>
        <dbReference type="SAM" id="SignalP"/>
    </source>
</evidence>
<dbReference type="PANTHER" id="PTHR42978:SF3">
    <property type="entry name" value="BLR3078 PROTEIN"/>
    <property type="match status" value="1"/>
</dbReference>
<keyword evidence="8" id="KW-1185">Reference proteome</keyword>